<comment type="caution">
    <text evidence="8">The sequence shown here is derived from an EMBL/GenBank/DDBJ whole genome shotgun (WGS) entry which is preliminary data.</text>
</comment>
<gene>
    <name evidence="8" type="ORF">KSX_19840</name>
</gene>
<evidence type="ECO:0000313" key="8">
    <source>
        <dbReference type="EMBL" id="GHO43821.1"/>
    </source>
</evidence>
<evidence type="ECO:0000256" key="5">
    <source>
        <dbReference type="ARBA" id="ARBA00022842"/>
    </source>
</evidence>
<dbReference type="InterPro" id="IPR015797">
    <property type="entry name" value="NUDIX_hydrolase-like_dom_sf"/>
</dbReference>
<dbReference type="PANTHER" id="PTHR12318:SF0">
    <property type="entry name" value="ACYL-COENZYME A DIPHOSPHATASE NUDT19"/>
    <property type="match status" value="1"/>
</dbReference>
<evidence type="ECO:0000259" key="7">
    <source>
        <dbReference type="PROSITE" id="PS51462"/>
    </source>
</evidence>
<dbReference type="InterPro" id="IPR039121">
    <property type="entry name" value="NUDT19"/>
</dbReference>
<evidence type="ECO:0000313" key="9">
    <source>
        <dbReference type="Proteomes" id="UP000612362"/>
    </source>
</evidence>
<dbReference type="AlphaFoldDB" id="A0A8J3HV52"/>
<dbReference type="GO" id="GO:0016818">
    <property type="term" value="F:hydrolase activity, acting on acid anhydrides, in phosphorus-containing anhydrides"/>
    <property type="evidence" value="ECO:0007669"/>
    <property type="project" value="InterPro"/>
</dbReference>
<organism evidence="8 9">
    <name type="scientific">Ktedonospora formicarum</name>
    <dbReference type="NCBI Taxonomy" id="2778364"/>
    <lineage>
        <taxon>Bacteria</taxon>
        <taxon>Bacillati</taxon>
        <taxon>Chloroflexota</taxon>
        <taxon>Ktedonobacteria</taxon>
        <taxon>Ktedonobacterales</taxon>
        <taxon>Ktedonobacteraceae</taxon>
        <taxon>Ktedonospora</taxon>
    </lineage>
</organism>
<evidence type="ECO:0000256" key="2">
    <source>
        <dbReference type="ARBA" id="ARBA00001946"/>
    </source>
</evidence>
<dbReference type="SUPFAM" id="SSF55811">
    <property type="entry name" value="Nudix"/>
    <property type="match status" value="1"/>
</dbReference>
<dbReference type="Proteomes" id="UP000612362">
    <property type="component" value="Unassembled WGS sequence"/>
</dbReference>
<dbReference type="PANTHER" id="PTHR12318">
    <property type="entry name" value="TESTOSTERONE-REGULATED PROTEIN RP2"/>
    <property type="match status" value="1"/>
</dbReference>
<keyword evidence="4 8" id="KW-0378">Hydrolase</keyword>
<protein>
    <submittedName>
        <fullName evidence="8">NUDIX hydrolase</fullName>
    </submittedName>
</protein>
<evidence type="ECO:0000256" key="1">
    <source>
        <dbReference type="ARBA" id="ARBA00001936"/>
    </source>
</evidence>
<dbReference type="PROSITE" id="PS51462">
    <property type="entry name" value="NUDIX"/>
    <property type="match status" value="1"/>
</dbReference>
<dbReference type="RefSeq" id="WP_220193271.1">
    <property type="nucleotide sequence ID" value="NZ_BNJF01000001.1"/>
</dbReference>
<proteinExistence type="predicted"/>
<keyword evidence="9" id="KW-1185">Reference proteome</keyword>
<evidence type="ECO:0000256" key="4">
    <source>
        <dbReference type="ARBA" id="ARBA00022801"/>
    </source>
</evidence>
<dbReference type="Gene3D" id="3.90.79.10">
    <property type="entry name" value="Nucleoside Triphosphate Pyrophosphohydrolase"/>
    <property type="match status" value="1"/>
</dbReference>
<keyword evidence="5" id="KW-0460">Magnesium</keyword>
<comment type="cofactor">
    <cofactor evidence="2">
        <name>Mg(2+)</name>
        <dbReference type="ChEBI" id="CHEBI:18420"/>
    </cofactor>
</comment>
<sequence>MVMQPRLAATVMLIRDIEPSRQQGIEIFMVRRVVQSEFMPDIYVFPGGSASAMDKEAEEDEKLSVPFETDGGVGVRVAAIRELFEEGNVLLAYQDGRQVLAVSDEDVPRYAEYRRRLNAREASIAEIARAEGLTLACDRLTYFAHWITPEQLPRRFDTYFFLAVAPSEQEALYDQLETSEGLWIQPAEALRRFEQGDFPIAFPTFHQLRDLALYSSVEEVLKASGTRAVLTHEPIWLEKEGGPFVYLSEDPDFLWKL</sequence>
<accession>A0A8J3HV52</accession>
<reference evidence="8" key="1">
    <citation type="submission" date="2020-10" db="EMBL/GenBank/DDBJ databases">
        <title>Taxonomic study of unclassified bacteria belonging to the class Ktedonobacteria.</title>
        <authorList>
            <person name="Yabe S."/>
            <person name="Wang C.M."/>
            <person name="Zheng Y."/>
            <person name="Sakai Y."/>
            <person name="Cavaletti L."/>
            <person name="Monciardini P."/>
            <person name="Donadio S."/>
        </authorList>
    </citation>
    <scope>NUCLEOTIDE SEQUENCE</scope>
    <source>
        <strain evidence="8">SOSP1-1</strain>
    </source>
</reference>
<comment type="cofactor">
    <cofactor evidence="1">
        <name>Mn(2+)</name>
        <dbReference type="ChEBI" id="CHEBI:29035"/>
    </cofactor>
</comment>
<name>A0A8J3HV52_9CHLR</name>
<dbReference type="CDD" id="cd18870">
    <property type="entry name" value="NUDIX_AcylCoAdiphos_Nudt19"/>
    <property type="match status" value="1"/>
</dbReference>
<evidence type="ECO:0000256" key="3">
    <source>
        <dbReference type="ARBA" id="ARBA00022723"/>
    </source>
</evidence>
<keyword evidence="6" id="KW-0464">Manganese</keyword>
<dbReference type="InterPro" id="IPR000086">
    <property type="entry name" value="NUDIX_hydrolase_dom"/>
</dbReference>
<dbReference type="GO" id="GO:0046872">
    <property type="term" value="F:metal ion binding"/>
    <property type="evidence" value="ECO:0007669"/>
    <property type="project" value="UniProtKB-KW"/>
</dbReference>
<keyword evidence="3" id="KW-0479">Metal-binding</keyword>
<feature type="domain" description="Nudix hydrolase" evidence="7">
    <location>
        <begin position="4"/>
        <end position="206"/>
    </location>
</feature>
<evidence type="ECO:0000256" key="6">
    <source>
        <dbReference type="ARBA" id="ARBA00023211"/>
    </source>
</evidence>
<dbReference type="EMBL" id="BNJF01000001">
    <property type="protein sequence ID" value="GHO43821.1"/>
    <property type="molecule type" value="Genomic_DNA"/>
</dbReference>